<dbReference type="Proteomes" id="UP001146351">
    <property type="component" value="Unassembled WGS sequence"/>
</dbReference>
<feature type="region of interest" description="Disordered" evidence="1">
    <location>
        <begin position="1"/>
        <end position="34"/>
    </location>
</feature>
<evidence type="ECO:0000313" key="2">
    <source>
        <dbReference type="EMBL" id="KAJ5155667.1"/>
    </source>
</evidence>
<evidence type="ECO:0000256" key="1">
    <source>
        <dbReference type="SAM" id="MobiDB-lite"/>
    </source>
</evidence>
<reference evidence="3" key="2">
    <citation type="journal article" date="2023" name="IMA Fungus">
        <title>Comparative genomic study of the Penicillium genus elucidates a diverse pangenome and 15 lateral gene transfer events.</title>
        <authorList>
            <person name="Petersen C."/>
            <person name="Sorensen T."/>
            <person name="Nielsen M.R."/>
            <person name="Sondergaard T.E."/>
            <person name="Sorensen J.L."/>
            <person name="Fitzpatrick D.A."/>
            <person name="Frisvad J.C."/>
            <person name="Nielsen K.L."/>
        </authorList>
    </citation>
    <scope>NUCLEOTIDE SEQUENCE</scope>
    <source>
        <strain evidence="3">IBT 21917</strain>
    </source>
</reference>
<proteinExistence type="predicted"/>
<dbReference type="EMBL" id="JAPQKO010000006">
    <property type="protein sequence ID" value="KAJ5155667.1"/>
    <property type="molecule type" value="Genomic_DNA"/>
</dbReference>
<dbReference type="EMBL" id="JAPQKO010000006">
    <property type="protein sequence ID" value="KAJ5155692.1"/>
    <property type="molecule type" value="Genomic_DNA"/>
</dbReference>
<evidence type="ECO:0000313" key="3">
    <source>
        <dbReference type="EMBL" id="KAJ5155692.1"/>
    </source>
</evidence>
<dbReference type="AlphaFoldDB" id="A0A9W9HS18"/>
<accession>A0A9W9HS18</accession>
<evidence type="ECO:0000313" key="4">
    <source>
        <dbReference type="Proteomes" id="UP001146351"/>
    </source>
</evidence>
<name>A0A9W9HS18_9EURO</name>
<reference evidence="3" key="1">
    <citation type="submission" date="2022-11" db="EMBL/GenBank/DDBJ databases">
        <authorList>
            <person name="Petersen C."/>
        </authorList>
    </citation>
    <scope>NUCLEOTIDE SEQUENCE</scope>
    <source>
        <strain evidence="3">IBT 21917</strain>
    </source>
</reference>
<feature type="compositionally biased region" description="Basic and acidic residues" evidence="1">
    <location>
        <begin position="108"/>
        <end position="128"/>
    </location>
</feature>
<protein>
    <submittedName>
        <fullName evidence="3">Uncharacterized protein</fullName>
    </submittedName>
</protein>
<organism evidence="3 4">
    <name type="scientific">Penicillium capsulatum</name>
    <dbReference type="NCBI Taxonomy" id="69766"/>
    <lineage>
        <taxon>Eukaryota</taxon>
        <taxon>Fungi</taxon>
        <taxon>Dikarya</taxon>
        <taxon>Ascomycota</taxon>
        <taxon>Pezizomycotina</taxon>
        <taxon>Eurotiomycetes</taxon>
        <taxon>Eurotiomycetidae</taxon>
        <taxon>Eurotiales</taxon>
        <taxon>Aspergillaceae</taxon>
        <taxon>Penicillium</taxon>
    </lineage>
</organism>
<sequence>MARLIPNADLRAMRPAFGSSPPISVRPPEQRPSQRRAIKVNTRFRLEPRYTLIKGTLHIVQGWQRSAVRANALSETSTLSLPLHGSSESQDVRCRLHRRRRKNQGLSRRMERNLTANHESHTEKHKECEEKIRQLEQQKKELERQNRFYWHYVEDMRKELRLWHREAISLARRAQDFAKA</sequence>
<keyword evidence="4" id="KW-1185">Reference proteome</keyword>
<comment type="caution">
    <text evidence="3">The sequence shown here is derived from an EMBL/GenBank/DDBJ whole genome shotgun (WGS) entry which is preliminary data.</text>
</comment>
<feature type="region of interest" description="Disordered" evidence="1">
    <location>
        <begin position="100"/>
        <end position="128"/>
    </location>
</feature>
<gene>
    <name evidence="2" type="ORF">N7492_008470</name>
    <name evidence="3" type="ORF">N7492_008495</name>
</gene>